<dbReference type="SUPFAM" id="SSF56112">
    <property type="entry name" value="Protein kinase-like (PK-like)"/>
    <property type="match status" value="1"/>
</dbReference>
<dbReference type="Proteomes" id="UP000585474">
    <property type="component" value="Unassembled WGS sequence"/>
</dbReference>
<proteinExistence type="predicted"/>
<evidence type="ECO:0000256" key="9">
    <source>
        <dbReference type="ARBA" id="ARBA00022729"/>
    </source>
</evidence>
<keyword evidence="8 20" id="KW-0812">Transmembrane</keyword>
<evidence type="ECO:0000256" key="1">
    <source>
        <dbReference type="ARBA" id="ARBA00004162"/>
    </source>
</evidence>
<dbReference type="Pfam" id="PF13855">
    <property type="entry name" value="LRR_8"/>
    <property type="match status" value="3"/>
</dbReference>
<gene>
    <name evidence="22" type="ORF">Acr_00g0076550</name>
</gene>
<dbReference type="PROSITE" id="PS00108">
    <property type="entry name" value="PROTEIN_KINASE_ST"/>
    <property type="match status" value="1"/>
</dbReference>
<dbReference type="InterPro" id="IPR000719">
    <property type="entry name" value="Prot_kinase_dom"/>
</dbReference>
<comment type="caution">
    <text evidence="22">The sequence shown here is derived from an EMBL/GenBank/DDBJ whole genome shotgun (WGS) entry which is preliminary data.</text>
</comment>
<keyword evidence="11" id="KW-0547">Nucleotide-binding</keyword>
<dbReference type="InterPro" id="IPR001611">
    <property type="entry name" value="Leu-rich_rpt"/>
</dbReference>
<dbReference type="OrthoDB" id="1710049at2759"/>
<keyword evidence="15 20" id="KW-0472">Membrane</keyword>
<keyword evidence="6" id="KW-0433">Leucine-rich repeat</keyword>
<evidence type="ECO:0000256" key="3">
    <source>
        <dbReference type="ARBA" id="ARBA00022475"/>
    </source>
</evidence>
<evidence type="ECO:0000256" key="19">
    <source>
        <dbReference type="ARBA" id="ARBA00048679"/>
    </source>
</evidence>
<dbReference type="PROSITE" id="PS51450">
    <property type="entry name" value="LRR"/>
    <property type="match status" value="1"/>
</dbReference>
<evidence type="ECO:0000256" key="2">
    <source>
        <dbReference type="ARBA" id="ARBA00012513"/>
    </source>
</evidence>
<dbReference type="EMBL" id="BJWL01000386">
    <property type="protein sequence ID" value="GFS41829.1"/>
    <property type="molecule type" value="Genomic_DNA"/>
</dbReference>
<evidence type="ECO:0000256" key="13">
    <source>
        <dbReference type="ARBA" id="ARBA00022840"/>
    </source>
</evidence>
<accession>A0A7J0DUU1</accession>
<dbReference type="GO" id="GO:0051707">
    <property type="term" value="P:response to other organism"/>
    <property type="evidence" value="ECO:0007669"/>
    <property type="project" value="UniProtKB-ARBA"/>
</dbReference>
<evidence type="ECO:0000256" key="15">
    <source>
        <dbReference type="ARBA" id="ARBA00023136"/>
    </source>
</evidence>
<dbReference type="Gene3D" id="3.80.10.10">
    <property type="entry name" value="Ribonuclease Inhibitor"/>
    <property type="match status" value="2"/>
</dbReference>
<dbReference type="SMART" id="SM00220">
    <property type="entry name" value="S_TKc"/>
    <property type="match status" value="1"/>
</dbReference>
<dbReference type="SUPFAM" id="SSF52047">
    <property type="entry name" value="RNI-like"/>
    <property type="match status" value="1"/>
</dbReference>
<dbReference type="Gene3D" id="3.30.200.20">
    <property type="entry name" value="Phosphorylase Kinase, domain 1"/>
    <property type="match status" value="1"/>
</dbReference>
<organism evidence="22 23">
    <name type="scientific">Actinidia rufa</name>
    <dbReference type="NCBI Taxonomy" id="165716"/>
    <lineage>
        <taxon>Eukaryota</taxon>
        <taxon>Viridiplantae</taxon>
        <taxon>Streptophyta</taxon>
        <taxon>Embryophyta</taxon>
        <taxon>Tracheophyta</taxon>
        <taxon>Spermatophyta</taxon>
        <taxon>Magnoliopsida</taxon>
        <taxon>eudicotyledons</taxon>
        <taxon>Gunneridae</taxon>
        <taxon>Pentapetalae</taxon>
        <taxon>asterids</taxon>
        <taxon>Ericales</taxon>
        <taxon>Actinidiaceae</taxon>
        <taxon>Actinidia</taxon>
    </lineage>
</organism>
<keyword evidence="9" id="KW-0732">Signal</keyword>
<dbReference type="PROSITE" id="PS50011">
    <property type="entry name" value="PROTEIN_KINASE_DOM"/>
    <property type="match status" value="1"/>
</dbReference>
<protein>
    <recommendedName>
        <fullName evidence="2">non-specific serine/threonine protein kinase</fullName>
        <ecNumber evidence="2">2.7.11.1</ecNumber>
    </recommendedName>
</protein>
<evidence type="ECO:0000256" key="17">
    <source>
        <dbReference type="ARBA" id="ARBA00023180"/>
    </source>
</evidence>
<evidence type="ECO:0000256" key="12">
    <source>
        <dbReference type="ARBA" id="ARBA00022777"/>
    </source>
</evidence>
<evidence type="ECO:0000256" key="16">
    <source>
        <dbReference type="ARBA" id="ARBA00023170"/>
    </source>
</evidence>
<sequence>MCAHVERCNRPHTRACVAQCGTLWRNVALYGSQVHTETPVDPRGFLESGPKFPQGALPEEIGKLNLEKLSIQEASLTGLIPFQIFNMSTVRIIDLGLNQLSGQLPLSLGLWLPNLEQLYLDDNKLSGIITSSIGNASKLTILSLTTNSFTGSIPNTIGDLRFLRVFLASQNNLTRESSSLELTSFGNLSTTLQRLEAFGCDLMGDFPSGIGNLSSLEVITLDSNELTGFLPETLGRLKLLERLYLEHNRLQGSIPNDLCLLNKLGDIYLSDNKLHGPIPTCLGEHKPLRSLYLDSNKLTGTIPLTLWSLTDLIGLNLSTNSLSGYIPLEIGRLKVITQIDLSWNQLSGDIPSTIGGAQTLVTLSLAHNKLQGPIPQLLGDLINLEFLDLSNNNLSGGIPKSLEALRYLQYLNLSLNRLQGEIPTGGHFANFTAQSFMQNEGLCGAPRFQVPLCRTSRTTNLDFLKYILPSIAAAILVAVLIFVLIRFRKQKKQLPPRTLSDGMTVAIKVFNLQAEGAFKSFNAECEVMCNVRHRNLLQVISSCSNVDFKALVLEYMPNGSLEQWLYSHNYFLDVLQRLNIMIDIVSAMEYLHHGLPSPIVHCDLKPSNVLLDEDMVAHVGDFGIAKLLGEGEYMSQTKTLATIGYMAPEYGTEGIISTGGDVYSYGILLMEVFTRKRPTDEMFTGEMSLKRWVSELLHDGSVLFVVDSNLIGSDDENFSAKEQCVLSVFHLALACSKDSPKERIKHERCHGYD</sequence>
<dbReference type="FunFam" id="3.80.10.10:FF:000095">
    <property type="entry name" value="LRR receptor-like serine/threonine-protein kinase GSO1"/>
    <property type="match status" value="1"/>
</dbReference>
<dbReference type="Gene3D" id="1.10.510.10">
    <property type="entry name" value="Transferase(Phosphotransferase) domain 1"/>
    <property type="match status" value="1"/>
</dbReference>
<keyword evidence="5" id="KW-0597">Phosphoprotein</keyword>
<comment type="catalytic activity">
    <reaction evidence="18">
        <text>L-threonyl-[protein] + ATP = O-phospho-L-threonyl-[protein] + ADP + H(+)</text>
        <dbReference type="Rhea" id="RHEA:46608"/>
        <dbReference type="Rhea" id="RHEA-COMP:11060"/>
        <dbReference type="Rhea" id="RHEA-COMP:11605"/>
        <dbReference type="ChEBI" id="CHEBI:15378"/>
        <dbReference type="ChEBI" id="CHEBI:30013"/>
        <dbReference type="ChEBI" id="CHEBI:30616"/>
        <dbReference type="ChEBI" id="CHEBI:61977"/>
        <dbReference type="ChEBI" id="CHEBI:456216"/>
        <dbReference type="EC" id="2.7.11.1"/>
    </reaction>
</comment>
<evidence type="ECO:0000256" key="18">
    <source>
        <dbReference type="ARBA" id="ARBA00047899"/>
    </source>
</evidence>
<keyword evidence="16 22" id="KW-0675">Receptor</keyword>
<evidence type="ECO:0000256" key="6">
    <source>
        <dbReference type="ARBA" id="ARBA00022614"/>
    </source>
</evidence>
<dbReference type="GO" id="GO:0004674">
    <property type="term" value="F:protein serine/threonine kinase activity"/>
    <property type="evidence" value="ECO:0007669"/>
    <property type="project" value="UniProtKB-KW"/>
</dbReference>
<evidence type="ECO:0000256" key="4">
    <source>
        <dbReference type="ARBA" id="ARBA00022527"/>
    </source>
</evidence>
<dbReference type="InterPro" id="IPR003591">
    <property type="entry name" value="Leu-rich_rpt_typical-subtyp"/>
</dbReference>
<evidence type="ECO:0000313" key="23">
    <source>
        <dbReference type="Proteomes" id="UP000585474"/>
    </source>
</evidence>
<feature type="domain" description="Protein kinase" evidence="21">
    <location>
        <begin position="461"/>
        <end position="753"/>
    </location>
</feature>
<dbReference type="SMART" id="SM00369">
    <property type="entry name" value="LRR_TYP"/>
    <property type="match status" value="5"/>
</dbReference>
<dbReference type="InterPro" id="IPR008271">
    <property type="entry name" value="Ser/Thr_kinase_AS"/>
</dbReference>
<dbReference type="GO" id="GO:0005886">
    <property type="term" value="C:plasma membrane"/>
    <property type="evidence" value="ECO:0007669"/>
    <property type="project" value="UniProtKB-SubCell"/>
</dbReference>
<evidence type="ECO:0000256" key="7">
    <source>
        <dbReference type="ARBA" id="ARBA00022679"/>
    </source>
</evidence>
<evidence type="ECO:0000259" key="21">
    <source>
        <dbReference type="PROSITE" id="PS50011"/>
    </source>
</evidence>
<comment type="catalytic activity">
    <reaction evidence="19">
        <text>L-seryl-[protein] + ATP = O-phospho-L-seryl-[protein] + ADP + H(+)</text>
        <dbReference type="Rhea" id="RHEA:17989"/>
        <dbReference type="Rhea" id="RHEA-COMP:9863"/>
        <dbReference type="Rhea" id="RHEA-COMP:11604"/>
        <dbReference type="ChEBI" id="CHEBI:15378"/>
        <dbReference type="ChEBI" id="CHEBI:29999"/>
        <dbReference type="ChEBI" id="CHEBI:30616"/>
        <dbReference type="ChEBI" id="CHEBI:83421"/>
        <dbReference type="ChEBI" id="CHEBI:456216"/>
        <dbReference type="EC" id="2.7.11.1"/>
    </reaction>
</comment>
<keyword evidence="12" id="KW-0418">Kinase</keyword>
<keyword evidence="23" id="KW-1185">Reference proteome</keyword>
<dbReference type="InterPro" id="IPR032675">
    <property type="entry name" value="LRR_dom_sf"/>
</dbReference>
<dbReference type="Pfam" id="PF00560">
    <property type="entry name" value="LRR_1"/>
    <property type="match status" value="2"/>
</dbReference>
<evidence type="ECO:0000256" key="8">
    <source>
        <dbReference type="ARBA" id="ARBA00022692"/>
    </source>
</evidence>
<dbReference type="GO" id="GO:0005524">
    <property type="term" value="F:ATP binding"/>
    <property type="evidence" value="ECO:0007669"/>
    <property type="project" value="UniProtKB-KW"/>
</dbReference>
<comment type="subcellular location">
    <subcellularLocation>
        <location evidence="1">Cell membrane</location>
        <topology evidence="1">Single-pass membrane protein</topology>
    </subcellularLocation>
</comment>
<dbReference type="InterPro" id="IPR051809">
    <property type="entry name" value="Plant_receptor-like_S/T_kinase"/>
</dbReference>
<keyword evidence="13" id="KW-0067">ATP-binding</keyword>
<dbReference type="InterPro" id="IPR011009">
    <property type="entry name" value="Kinase-like_dom_sf"/>
</dbReference>
<reference evidence="23" key="1">
    <citation type="submission" date="2019-07" db="EMBL/GenBank/DDBJ databases">
        <title>De Novo Assembly of kiwifruit Actinidia rufa.</title>
        <authorList>
            <person name="Sugita-Konishi S."/>
            <person name="Sato K."/>
            <person name="Mori E."/>
            <person name="Abe Y."/>
            <person name="Kisaki G."/>
            <person name="Hamano K."/>
            <person name="Suezawa K."/>
            <person name="Otani M."/>
            <person name="Fukuda T."/>
            <person name="Manabe T."/>
            <person name="Gomi K."/>
            <person name="Tabuchi M."/>
            <person name="Akimitsu K."/>
            <person name="Kataoka I."/>
        </authorList>
    </citation>
    <scope>NUCLEOTIDE SEQUENCE [LARGE SCALE GENOMIC DNA]</scope>
    <source>
        <strain evidence="23">cv. Fuchu</strain>
    </source>
</reference>
<evidence type="ECO:0000256" key="5">
    <source>
        <dbReference type="ARBA" id="ARBA00022553"/>
    </source>
</evidence>
<keyword evidence="7" id="KW-0808">Transferase</keyword>
<keyword evidence="17" id="KW-0325">Glycoprotein</keyword>
<dbReference type="Pfam" id="PF07714">
    <property type="entry name" value="PK_Tyr_Ser-Thr"/>
    <property type="match status" value="1"/>
</dbReference>
<evidence type="ECO:0000256" key="14">
    <source>
        <dbReference type="ARBA" id="ARBA00022989"/>
    </source>
</evidence>
<name>A0A7J0DUU1_9ERIC</name>
<evidence type="ECO:0000256" key="11">
    <source>
        <dbReference type="ARBA" id="ARBA00022741"/>
    </source>
</evidence>
<evidence type="ECO:0000256" key="10">
    <source>
        <dbReference type="ARBA" id="ARBA00022737"/>
    </source>
</evidence>
<dbReference type="PANTHER" id="PTHR27008:SF585">
    <property type="entry name" value="PROTEIN KINASE DOMAIN-CONTAINING PROTEIN"/>
    <property type="match status" value="1"/>
</dbReference>
<dbReference type="PANTHER" id="PTHR27008">
    <property type="entry name" value="OS04G0122200 PROTEIN"/>
    <property type="match status" value="1"/>
</dbReference>
<evidence type="ECO:0000313" key="22">
    <source>
        <dbReference type="EMBL" id="GFS41829.1"/>
    </source>
</evidence>
<evidence type="ECO:0000256" key="20">
    <source>
        <dbReference type="SAM" id="Phobius"/>
    </source>
</evidence>
<keyword evidence="14 20" id="KW-1133">Transmembrane helix</keyword>
<dbReference type="GO" id="GO:0006952">
    <property type="term" value="P:defense response"/>
    <property type="evidence" value="ECO:0007669"/>
    <property type="project" value="UniProtKB-ARBA"/>
</dbReference>
<keyword evidence="10" id="KW-0677">Repeat</keyword>
<dbReference type="AlphaFoldDB" id="A0A7J0DUU1"/>
<dbReference type="EC" id="2.7.11.1" evidence="2"/>
<keyword evidence="4" id="KW-0723">Serine/threonine-protein kinase</keyword>
<dbReference type="FunFam" id="1.10.510.10:FF:000358">
    <property type="entry name" value="Putative leucine-rich repeat receptor-like serine/threonine-protein kinase"/>
    <property type="match status" value="1"/>
</dbReference>
<dbReference type="InterPro" id="IPR001245">
    <property type="entry name" value="Ser-Thr/Tyr_kinase_cat_dom"/>
</dbReference>
<feature type="transmembrane region" description="Helical" evidence="20">
    <location>
        <begin position="466"/>
        <end position="487"/>
    </location>
</feature>
<keyword evidence="3" id="KW-1003">Cell membrane</keyword>